<evidence type="ECO:0000313" key="4">
    <source>
        <dbReference type="EMBL" id="GIL27597.1"/>
    </source>
</evidence>
<dbReference type="PANTHER" id="PTHR21666">
    <property type="entry name" value="PEPTIDASE-RELATED"/>
    <property type="match status" value="1"/>
</dbReference>
<evidence type="ECO:0000256" key="1">
    <source>
        <dbReference type="SAM" id="MobiDB-lite"/>
    </source>
</evidence>
<accession>A0A8J4ADD0</accession>
<protein>
    <recommendedName>
        <fullName evidence="3">M23ase beta-sheet core domain-containing protein</fullName>
    </recommendedName>
</protein>
<feature type="compositionally biased region" description="Low complexity" evidence="1">
    <location>
        <begin position="45"/>
        <end position="106"/>
    </location>
</feature>
<dbReference type="EMBL" id="BOPO01000049">
    <property type="protein sequence ID" value="GIL27597.1"/>
    <property type="molecule type" value="Genomic_DNA"/>
</dbReference>
<reference evidence="5" key="1">
    <citation type="journal article" date="2021" name="Int. J. Syst. Evol. Microbiol.">
        <title>Actinocatenispora comari sp. nov., an endophytic actinomycete isolated from aerial parts of Comarum salesowianum.</title>
        <authorList>
            <person name="Oyunbileg N."/>
            <person name="Iizaka Y."/>
            <person name="Hamada M."/>
            <person name="Davaapurev B.O."/>
            <person name="Fukumoto A."/>
            <person name="Tsetseg B."/>
            <person name="Kato F."/>
            <person name="Tamura T."/>
            <person name="Batkhuu J."/>
            <person name="Anzai Y."/>
        </authorList>
    </citation>
    <scope>NUCLEOTIDE SEQUENCE [LARGE SCALE GENOMIC DNA]</scope>
    <source>
        <strain evidence="5">NUM-2625</strain>
    </source>
</reference>
<dbReference type="SUPFAM" id="SSF51261">
    <property type="entry name" value="Duplicated hybrid motif"/>
    <property type="match status" value="1"/>
</dbReference>
<dbReference type="Pfam" id="PF01551">
    <property type="entry name" value="Peptidase_M23"/>
    <property type="match status" value="1"/>
</dbReference>
<evidence type="ECO:0000256" key="2">
    <source>
        <dbReference type="SAM" id="SignalP"/>
    </source>
</evidence>
<gene>
    <name evidence="4" type="ORF">NUM_28510</name>
</gene>
<dbReference type="PANTHER" id="PTHR21666:SF270">
    <property type="entry name" value="MUREIN HYDROLASE ACTIVATOR ENVC"/>
    <property type="match status" value="1"/>
</dbReference>
<feature type="region of interest" description="Disordered" evidence="1">
    <location>
        <begin position="45"/>
        <end position="108"/>
    </location>
</feature>
<feature type="chain" id="PRO_5035158031" description="M23ase beta-sheet core domain-containing protein" evidence="2">
    <location>
        <begin position="45"/>
        <end position="243"/>
    </location>
</feature>
<organism evidence="4 5">
    <name type="scientific">Actinocatenispora comari</name>
    <dbReference type="NCBI Taxonomy" id="2807577"/>
    <lineage>
        <taxon>Bacteria</taxon>
        <taxon>Bacillati</taxon>
        <taxon>Actinomycetota</taxon>
        <taxon>Actinomycetes</taxon>
        <taxon>Micromonosporales</taxon>
        <taxon>Micromonosporaceae</taxon>
        <taxon>Actinocatenispora</taxon>
    </lineage>
</organism>
<feature type="region of interest" description="Disordered" evidence="1">
    <location>
        <begin position="1"/>
        <end position="23"/>
    </location>
</feature>
<dbReference type="AlphaFoldDB" id="A0A8J4ADD0"/>
<dbReference type="Proteomes" id="UP000614996">
    <property type="component" value="Unassembled WGS sequence"/>
</dbReference>
<dbReference type="InterPro" id="IPR016047">
    <property type="entry name" value="M23ase_b-sheet_dom"/>
</dbReference>
<name>A0A8J4ADD0_9ACTN</name>
<proteinExistence type="predicted"/>
<feature type="compositionally biased region" description="Basic residues" evidence="1">
    <location>
        <begin position="14"/>
        <end position="23"/>
    </location>
</feature>
<dbReference type="GO" id="GO:0004222">
    <property type="term" value="F:metalloendopeptidase activity"/>
    <property type="evidence" value="ECO:0007669"/>
    <property type="project" value="TreeGrafter"/>
</dbReference>
<comment type="caution">
    <text evidence="4">The sequence shown here is derived from an EMBL/GenBank/DDBJ whole genome shotgun (WGS) entry which is preliminary data.</text>
</comment>
<feature type="signal peptide" evidence="2">
    <location>
        <begin position="1"/>
        <end position="44"/>
    </location>
</feature>
<dbReference type="InterPro" id="IPR011055">
    <property type="entry name" value="Dup_hybrid_motif"/>
</dbReference>
<keyword evidence="2" id="KW-0732">Signal</keyword>
<sequence>MALLPRRFRDTGRHHLPPRRGRRALTVAATLTVASALGAGAAYAAADHPAGPPAAAQTSAAPATADRQRAAQQRASRGRARTASPSASASRSASPSPSPSRSPSAKPKAKPVAWVLPVHGYTVTSQFGARWGTNHPGVDLAVGTGTPVYAAHAGTVTLAGWDGGYGNGVEIDDGGGLSTVYGHNSSVVVSTGQRVARGQLIAYSGSTGDSTGPHLHFELRRNGVAFDPVPYLRASGLNLLAGG</sequence>
<feature type="domain" description="M23ase beta-sheet core" evidence="3">
    <location>
        <begin position="134"/>
        <end position="228"/>
    </location>
</feature>
<evidence type="ECO:0000259" key="3">
    <source>
        <dbReference type="Pfam" id="PF01551"/>
    </source>
</evidence>
<dbReference type="RefSeq" id="WP_207125340.1">
    <property type="nucleotide sequence ID" value="NZ_BOPO01000049.1"/>
</dbReference>
<keyword evidence="5" id="KW-1185">Reference proteome</keyword>
<dbReference type="InterPro" id="IPR050570">
    <property type="entry name" value="Cell_wall_metabolism_enzyme"/>
</dbReference>
<dbReference type="Gene3D" id="2.70.70.10">
    <property type="entry name" value="Glucose Permease (Domain IIA)"/>
    <property type="match status" value="1"/>
</dbReference>
<dbReference type="CDD" id="cd12797">
    <property type="entry name" value="M23_peptidase"/>
    <property type="match status" value="1"/>
</dbReference>
<evidence type="ECO:0000313" key="5">
    <source>
        <dbReference type="Proteomes" id="UP000614996"/>
    </source>
</evidence>